<feature type="domain" description="Ketosynthase family 3 (KS3)" evidence="12">
    <location>
        <begin position="3500"/>
        <end position="3926"/>
    </location>
</feature>
<dbReference type="Pfam" id="PF00109">
    <property type="entry name" value="ketoacyl-synt"/>
    <property type="match status" value="4"/>
</dbReference>
<dbReference type="InterPro" id="IPR049551">
    <property type="entry name" value="PKS_DH_C"/>
</dbReference>
<evidence type="ECO:0000259" key="13">
    <source>
        <dbReference type="PROSITE" id="PS52019"/>
    </source>
</evidence>
<name>A0ABY7JD20_STRNI</name>
<dbReference type="InterPro" id="IPR014043">
    <property type="entry name" value="Acyl_transferase_dom"/>
</dbReference>
<dbReference type="SUPFAM" id="SSF52151">
    <property type="entry name" value="FabD/lysophospholipase-like"/>
    <property type="match status" value="4"/>
</dbReference>
<dbReference type="SUPFAM" id="SSF53901">
    <property type="entry name" value="Thiolase-like"/>
    <property type="match status" value="4"/>
</dbReference>
<dbReference type="PROSITE" id="PS00012">
    <property type="entry name" value="PHOSPHOPANTETHEINE"/>
    <property type="match status" value="4"/>
</dbReference>
<dbReference type="Gene3D" id="3.40.50.720">
    <property type="entry name" value="NAD(P)-binding Rossmann-like Domain"/>
    <property type="match status" value="4"/>
</dbReference>
<evidence type="ECO:0000256" key="9">
    <source>
        <dbReference type="PROSITE-ProRule" id="PRU01363"/>
    </source>
</evidence>
<dbReference type="InterPro" id="IPR014030">
    <property type="entry name" value="Ketoacyl_synth_N"/>
</dbReference>
<dbReference type="Pfam" id="PF08990">
    <property type="entry name" value="Docking"/>
    <property type="match status" value="1"/>
</dbReference>
<evidence type="ECO:0000256" key="7">
    <source>
        <dbReference type="ARBA" id="ARBA00023268"/>
    </source>
</evidence>
<dbReference type="Pfam" id="PF16197">
    <property type="entry name" value="KAsynt_C_assoc"/>
    <property type="match status" value="3"/>
</dbReference>
<feature type="region of interest" description="C-terminal hotdog fold" evidence="9">
    <location>
        <begin position="2795"/>
        <end position="2933"/>
    </location>
</feature>
<feature type="domain" description="PKS/mFAS DH" evidence="13">
    <location>
        <begin position="924"/>
        <end position="1214"/>
    </location>
</feature>
<keyword evidence="6" id="KW-0045">Antibiotic biosynthesis</keyword>
<dbReference type="Pfam" id="PF21089">
    <property type="entry name" value="PKS_DH_N"/>
    <property type="match status" value="4"/>
</dbReference>
<evidence type="ECO:0000259" key="12">
    <source>
        <dbReference type="PROSITE" id="PS52004"/>
    </source>
</evidence>
<keyword evidence="3" id="KW-0596">Phosphopantetheine</keyword>
<dbReference type="Gene3D" id="3.40.47.10">
    <property type="match status" value="4"/>
</dbReference>
<feature type="region of interest" description="C-terminal hotdog fold" evidence="9">
    <location>
        <begin position="6294"/>
        <end position="6429"/>
    </location>
</feature>
<evidence type="ECO:0000256" key="8">
    <source>
        <dbReference type="ARBA" id="ARBA00023315"/>
    </source>
</evidence>
<dbReference type="InterPro" id="IPR014031">
    <property type="entry name" value="Ketoacyl_synth_C"/>
</dbReference>
<feature type="region of interest" description="N-terminal hotdog fold" evidence="9">
    <location>
        <begin position="2658"/>
        <end position="2781"/>
    </location>
</feature>
<evidence type="ECO:0000313" key="15">
    <source>
        <dbReference type="Proteomes" id="UP001210169"/>
    </source>
</evidence>
<evidence type="ECO:0000256" key="1">
    <source>
        <dbReference type="ARBA" id="ARBA00001957"/>
    </source>
</evidence>
<dbReference type="Gene3D" id="3.40.366.10">
    <property type="entry name" value="Malonyl-Coenzyme A Acyl Carrier Protein, domain 2"/>
    <property type="match status" value="4"/>
</dbReference>
<dbReference type="InterPro" id="IPR036736">
    <property type="entry name" value="ACP-like_sf"/>
</dbReference>
<feature type="region of interest" description="N-terminal hotdog fold" evidence="9">
    <location>
        <begin position="4398"/>
        <end position="4523"/>
    </location>
</feature>
<dbReference type="PANTHER" id="PTHR43775:SF51">
    <property type="entry name" value="INACTIVE PHENOLPHTHIOCEROL SYNTHESIS POLYKETIDE SYNTHASE TYPE I PKS1-RELATED"/>
    <property type="match status" value="1"/>
</dbReference>
<dbReference type="Pfam" id="PF00698">
    <property type="entry name" value="Acyl_transf_1"/>
    <property type="match status" value="4"/>
</dbReference>
<evidence type="ECO:0000256" key="3">
    <source>
        <dbReference type="ARBA" id="ARBA00022450"/>
    </source>
</evidence>
<dbReference type="InterPro" id="IPR020806">
    <property type="entry name" value="PKS_PP-bd"/>
</dbReference>
<keyword evidence="7" id="KW-0511">Multifunctional enzyme</keyword>
<dbReference type="InterPro" id="IPR016039">
    <property type="entry name" value="Thiolase-like"/>
</dbReference>
<feature type="region of interest" description="C-terminal hotdog fold" evidence="9">
    <location>
        <begin position="1060"/>
        <end position="1214"/>
    </location>
</feature>
<feature type="domain" description="Ketosynthase family 3 (KS3)" evidence="12">
    <location>
        <begin position="5243"/>
        <end position="5669"/>
    </location>
</feature>
<dbReference type="Pfam" id="PF22953">
    <property type="entry name" value="SpnB_Rossmann"/>
    <property type="match status" value="4"/>
</dbReference>
<keyword evidence="5" id="KW-0808">Transferase</keyword>
<dbReference type="InterPro" id="IPR020807">
    <property type="entry name" value="PKS_DH"/>
</dbReference>
<dbReference type="Pfam" id="PF14765">
    <property type="entry name" value="PS-DH"/>
    <property type="match status" value="4"/>
</dbReference>
<feature type="active site" description="Proton donor; for dehydratase activity" evidence="9">
    <location>
        <position position="1121"/>
    </location>
</feature>
<dbReference type="SMART" id="SM00822">
    <property type="entry name" value="PKS_KR"/>
    <property type="match status" value="4"/>
</dbReference>
<dbReference type="Proteomes" id="UP001210169">
    <property type="component" value="Chromosome"/>
</dbReference>
<evidence type="ECO:0000256" key="4">
    <source>
        <dbReference type="ARBA" id="ARBA00022553"/>
    </source>
</evidence>
<evidence type="ECO:0000256" key="5">
    <source>
        <dbReference type="ARBA" id="ARBA00022679"/>
    </source>
</evidence>
<dbReference type="InterPro" id="IPR036291">
    <property type="entry name" value="NAD(P)-bd_dom_sf"/>
</dbReference>
<comment type="cofactor">
    <cofactor evidence="1">
        <name>pantetheine 4'-phosphate</name>
        <dbReference type="ChEBI" id="CHEBI:47942"/>
    </cofactor>
</comment>
<comment type="pathway">
    <text evidence="2">Antibiotic biosynthesis.</text>
</comment>
<dbReference type="InterPro" id="IPR050091">
    <property type="entry name" value="PKS_NRPS_Biosynth_Enz"/>
</dbReference>
<dbReference type="Gene3D" id="3.10.129.110">
    <property type="entry name" value="Polyketide synthase dehydratase"/>
    <property type="match status" value="4"/>
</dbReference>
<feature type="active site" description="Proton donor; for dehydratase activity" evidence="9">
    <location>
        <position position="6355"/>
    </location>
</feature>
<dbReference type="InterPro" id="IPR032821">
    <property type="entry name" value="PKS_assoc"/>
</dbReference>
<dbReference type="InterPro" id="IPR015083">
    <property type="entry name" value="NorB/c/GfsB-D-like_docking"/>
</dbReference>
<evidence type="ECO:0000259" key="11">
    <source>
        <dbReference type="PROSITE" id="PS50075"/>
    </source>
</evidence>
<dbReference type="CDD" id="cd00833">
    <property type="entry name" value="PKS"/>
    <property type="match status" value="4"/>
</dbReference>
<dbReference type="Gene3D" id="3.30.70.3290">
    <property type="match status" value="4"/>
</dbReference>
<dbReference type="InterPro" id="IPR057326">
    <property type="entry name" value="KR_dom"/>
</dbReference>
<feature type="active site" description="Proton acceptor; for dehydratase activity" evidence="9">
    <location>
        <position position="6188"/>
    </location>
</feature>
<feature type="domain" description="PKS/mFAS DH" evidence="13">
    <location>
        <begin position="4398"/>
        <end position="4670"/>
    </location>
</feature>
<evidence type="ECO:0000313" key="14">
    <source>
        <dbReference type="EMBL" id="WAU08463.1"/>
    </source>
</evidence>
<dbReference type="SMART" id="SM00823">
    <property type="entry name" value="PKS_PP"/>
    <property type="match status" value="4"/>
</dbReference>
<organism evidence="14 15">
    <name type="scientific">Streptomyces nigrescens</name>
    <dbReference type="NCBI Taxonomy" id="1920"/>
    <lineage>
        <taxon>Bacteria</taxon>
        <taxon>Bacillati</taxon>
        <taxon>Actinomycetota</taxon>
        <taxon>Actinomycetes</taxon>
        <taxon>Kitasatosporales</taxon>
        <taxon>Streptomycetaceae</taxon>
        <taxon>Streptomyces</taxon>
    </lineage>
</organism>
<dbReference type="InterPro" id="IPR049900">
    <property type="entry name" value="PKS_mFAS_DH"/>
</dbReference>
<feature type="active site" description="Proton acceptor; for dehydratase activity" evidence="9">
    <location>
        <position position="2690"/>
    </location>
</feature>
<feature type="compositionally biased region" description="Low complexity" evidence="10">
    <location>
        <begin position="5680"/>
        <end position="5698"/>
    </location>
</feature>
<gene>
    <name evidence="14" type="ORF">STRNI_007175</name>
</gene>
<dbReference type="InterPro" id="IPR016036">
    <property type="entry name" value="Malonyl_transacylase_ACP-bd"/>
</dbReference>
<accession>A0ABY7JD20</accession>
<evidence type="ECO:0000256" key="6">
    <source>
        <dbReference type="ARBA" id="ARBA00023194"/>
    </source>
</evidence>
<feature type="domain" description="Carrier" evidence="11">
    <location>
        <begin position="1672"/>
        <end position="1747"/>
    </location>
</feature>
<evidence type="ECO:0000256" key="2">
    <source>
        <dbReference type="ARBA" id="ARBA00004792"/>
    </source>
</evidence>
<dbReference type="InterPro" id="IPR055123">
    <property type="entry name" value="SpnB-like_Rossmann"/>
</dbReference>
<feature type="active site" description="Proton acceptor; for dehydratase activity" evidence="9">
    <location>
        <position position="956"/>
    </location>
</feature>
<feature type="compositionally biased region" description="Acidic residues" evidence="10">
    <location>
        <begin position="5699"/>
        <end position="5708"/>
    </location>
</feature>
<dbReference type="CDD" id="cd08956">
    <property type="entry name" value="KR_3_FAS_SDR_x"/>
    <property type="match status" value="4"/>
</dbReference>
<dbReference type="SMART" id="SM00825">
    <property type="entry name" value="PKS_KS"/>
    <property type="match status" value="4"/>
</dbReference>
<protein>
    <submittedName>
        <fullName evidence="14">Type I polyketide synthase</fullName>
    </submittedName>
</protein>
<feature type="domain" description="PKS/mFAS DH" evidence="13">
    <location>
        <begin position="2658"/>
        <end position="2933"/>
    </location>
</feature>
<feature type="active site" description="Proton acceptor; for dehydratase activity" evidence="9">
    <location>
        <position position="4430"/>
    </location>
</feature>
<dbReference type="InterPro" id="IPR049552">
    <property type="entry name" value="PKS_DH_N"/>
</dbReference>
<dbReference type="PROSITE" id="PS52004">
    <property type="entry name" value="KS3_2"/>
    <property type="match status" value="4"/>
</dbReference>
<dbReference type="InterPro" id="IPR006162">
    <property type="entry name" value="Ppantetheine_attach_site"/>
</dbReference>
<feature type="domain" description="Ketosynthase family 3 (KS3)" evidence="12">
    <location>
        <begin position="32"/>
        <end position="458"/>
    </location>
</feature>
<feature type="active site" description="Proton donor; for dehydratase activity" evidence="9">
    <location>
        <position position="2856"/>
    </location>
</feature>
<dbReference type="EMBL" id="CP114203">
    <property type="protein sequence ID" value="WAU08463.1"/>
    <property type="molecule type" value="Genomic_DNA"/>
</dbReference>
<dbReference type="InterPro" id="IPR016035">
    <property type="entry name" value="Acyl_Trfase/lysoPLipase"/>
</dbReference>
<dbReference type="SMART" id="SM00827">
    <property type="entry name" value="PKS_AT"/>
    <property type="match status" value="4"/>
</dbReference>
<dbReference type="SUPFAM" id="SSF47336">
    <property type="entry name" value="ACP-like"/>
    <property type="match status" value="4"/>
</dbReference>
<keyword evidence="4" id="KW-0597">Phosphoprotein</keyword>
<reference evidence="14 15" key="1">
    <citation type="submission" date="2022-12" db="EMBL/GenBank/DDBJ databases">
        <authorList>
            <person name="Ruckert C."/>
            <person name="Busche T."/>
            <person name="Kalinowski J."/>
            <person name="Wittmann C."/>
        </authorList>
    </citation>
    <scope>NUCLEOTIDE SEQUENCE [LARGE SCALE GENOMIC DNA]</scope>
    <source>
        <strain evidence="14 15">DSM 40276</strain>
    </source>
</reference>
<feature type="domain" description="Carrier" evidence="11">
    <location>
        <begin position="6912"/>
        <end position="6987"/>
    </location>
</feature>
<dbReference type="InterPro" id="IPR020841">
    <property type="entry name" value="PKS_Beta-ketoAc_synthase_dom"/>
</dbReference>
<dbReference type="InterPro" id="IPR042104">
    <property type="entry name" value="PKS_dehydratase_sf"/>
</dbReference>
<dbReference type="PANTHER" id="PTHR43775">
    <property type="entry name" value="FATTY ACID SYNTHASE"/>
    <property type="match status" value="1"/>
</dbReference>
<feature type="domain" description="Carrier" evidence="11">
    <location>
        <begin position="3406"/>
        <end position="3481"/>
    </location>
</feature>
<dbReference type="InterPro" id="IPR001227">
    <property type="entry name" value="Ac_transferase_dom_sf"/>
</dbReference>
<dbReference type="InterPro" id="IPR018201">
    <property type="entry name" value="Ketoacyl_synth_AS"/>
</dbReference>
<dbReference type="InterPro" id="IPR013968">
    <property type="entry name" value="PKS_KR"/>
</dbReference>
<feature type="domain" description="PKS/mFAS DH" evidence="13">
    <location>
        <begin position="6158"/>
        <end position="6429"/>
    </location>
</feature>
<dbReference type="PROSITE" id="PS52019">
    <property type="entry name" value="PKS_MFAS_DH"/>
    <property type="match status" value="4"/>
</dbReference>
<proteinExistence type="predicted"/>
<dbReference type="SMART" id="SM00826">
    <property type="entry name" value="PKS_DH"/>
    <property type="match status" value="4"/>
</dbReference>
<dbReference type="SUPFAM" id="SSF51735">
    <property type="entry name" value="NAD(P)-binding Rossmann-fold domains"/>
    <property type="match status" value="8"/>
</dbReference>
<dbReference type="InterPro" id="IPR009081">
    <property type="entry name" value="PP-bd_ACP"/>
</dbReference>
<feature type="region of interest" description="N-terminal hotdog fold" evidence="9">
    <location>
        <begin position="6158"/>
        <end position="6281"/>
    </location>
</feature>
<keyword evidence="8" id="KW-0012">Acyltransferase</keyword>
<dbReference type="Pfam" id="PF08659">
    <property type="entry name" value="KR"/>
    <property type="match status" value="4"/>
</dbReference>
<dbReference type="Pfam" id="PF02801">
    <property type="entry name" value="Ketoacyl-synt_C"/>
    <property type="match status" value="4"/>
</dbReference>
<keyword evidence="15" id="KW-1185">Reference proteome</keyword>
<dbReference type="Pfam" id="PF22621">
    <property type="entry name" value="CurL-like_PKS_C"/>
    <property type="match status" value="1"/>
</dbReference>
<dbReference type="SMART" id="SM01294">
    <property type="entry name" value="PKS_PP_betabranch"/>
    <property type="match status" value="4"/>
</dbReference>
<feature type="region of interest" description="C-terminal hotdog fold" evidence="9">
    <location>
        <begin position="4535"/>
        <end position="4670"/>
    </location>
</feature>
<dbReference type="SUPFAM" id="SSF55048">
    <property type="entry name" value="Probable ACP-binding domain of malonyl-CoA ACP transacylase"/>
    <property type="match status" value="4"/>
</dbReference>
<dbReference type="PROSITE" id="PS00606">
    <property type="entry name" value="KS3_1"/>
    <property type="match status" value="4"/>
</dbReference>
<feature type="region of interest" description="N-terminal hotdog fold" evidence="9">
    <location>
        <begin position="924"/>
        <end position="1048"/>
    </location>
</feature>
<feature type="region of interest" description="Disordered" evidence="10">
    <location>
        <begin position="5672"/>
        <end position="5711"/>
    </location>
</feature>
<feature type="active site" description="Proton donor; for dehydratase activity" evidence="9">
    <location>
        <position position="4596"/>
    </location>
</feature>
<sequence length="7068" mass="735044">MQVTNNEKLVEYLKQAAIDLRESRRRVWELESEPIAIVGMACRYPGGVSSPEDLWDLVSQGENGITDFPADRGWDIDSLYNPDPGNRGTSYVRQGGFLHEAAEFDPAFFGISPREALAMDPQQRLMLEVSWEAIEGAGIDPLSLKGSKTGVFAGVMYHDYGTGVSGASEEVAAFLGSGSDGSIFSGRVAYLFGLEGPAVSVDTACSSSLVALHLAIQALRSGECSMALAGGVTVMSTPVTFVDFSRQQNLARSGEVRAFGTGADGTVLSEGAGILLVERLSDAERNGHPILAVVRGSAVNQDGASNGMTAPNGPSQQRVIDQALANAGVTAGQVDAVEAHGTGTTLGDPIEAQALLATYGQDRPEDRPLWLGTVKSNIGHSQAAAGAAGVIKMVMALRNGVLPKSLHIDEPSSHVDWSAGAVELLTEARQWPESDQPRRAGVSSFGISGTNAHVVLEQAPEVEPAESVAAVVAGPVPWVLSARSPQALAGQAERLAAWASGRAELGLADVGFSLATSRAGLEYRAVVSGADRESLLAALGSLSAVTGPVAGPVAGEGRVGVLFTGQGAQRLGMGRELYETYPVFARAWDEVCAELDGLLPVPLAEVVWGEGDLLDQTQYAQSALFALEVALYRLVESHGVTPDVLLGHSIGEVTAAYLAGVWSLADAAKLVAARGRLMQALPTGGVMVSVRASENEVAPLLEGREQVGIAAVNGPESVVLSGAEAEVEQVVAALEAEGRKVKRLRVSHAFHSPLMEPMLAEFRAVVEQLTFSDAQLPVVSNVSGRLAEPVELRDPGYWVRHVREAVRFHDGIQAAYADGVTTFLELGPDGVLSAMGQDCLREVEGTPAAFLPGLRKDRSEPESVLQALGAAYARGVVVDWATFFPGARRVALPTYAFQRQRYWLDRSGVGTGDMTSAGLGPADHPLLSAAVALPDSDGFLFTGRLSLATHPWLADHSVLGAAVLPGSALVELAIRAGDQVGCDLLEELTVRAPLILPERGGVQLRVALGQSGVDGRREVAVFARDEEAVDEAWTRHADGVLAAGSPAGSFDAPVWPPADAEAVSVEGLYGELAAAGFGHGPVFGGVRAMWRRGDEVFAEVALPEETADQAGEFGLHPALLDAALQPVTGELRLPVSWSGVRLHAVGAVSLRVRLTKTGAGYALTATDEAGGLVASADAVAWEAVSAEQFAHTDVRHRDSLFGVEWSVLPLGSGPVAGSWAVLGDDVALAAALGASAADVLGELVEVPECVVLAVPGAEGADGSGGVAGALEVPAAVRAVVGRVLETVQSWLADERCVRSKLIVATRGAVSVAGEPLDAVGAAIWGLLRSAQTENPDQFVLLDLDERQTSVDAIAAAAASGEHQLAVRDGVVSVPRLVRAVPSEAERAPVWDATGTVLITGGTGTLGALFARHLIAEHGVRSLVLTSRRGLEAAGAHELQSELTDLGARVEVVACDAADREALAAVLAGIPDETPLTGVVHTAGVLDDGVIGSLTPERLDTVLRPKVDAAWNLHELTQDLDLSAFVLFSSAAAVLGSAGQGNYAAANSFLDALAQHRRAAGLPGTSLAWGLWADASGMTGQLSDTDLRRMAADGVLPVSTADGVALFDAAVGAEPSLAVPIHLDFRALAAAPSVPAILHGLVPMRRRTAAAGGGAGHTLRDRLAGLTKADQDRALLDLVTAQVALVLGYSGSSGLDASRAFKDLGFDSLTAVELRNRMDNATGLRLPATLIFDYPTPGAMVRHLREELLGGQTALPAVRPTAAVDDEPIAIVGMACRFPGGIDSPEALWDLLARGGDAIGDFPADRGWDVERLYHPDPEHKGTSYVREGGFLGNAGEFDAGFFGVSPREATAMDPQQRLLLETSWETLENAGIDPTTLRGSDAGVFVGTNGQDYGTVLAQGADNADGYLITGTSASVVSGRVSYVFGFEGPAVTVDTACSASLVALHWAMQALRSGECSMALAGGVSVMSTPDTFVDFSRQRGLAADGRCKPFAAAADGTGWGEGVGMLLVERLSDARRNGHTVLAVVRGSAVNQDGASNGLTAPNGPSQQRVIRQALAGAGLSPSEVDAVEAHGTGTRLGDPIEAQALLATYGQNRPAGQPLWLGAIKSNLGHTQAAAGVAGVMKMILAMRQGVLPKTLHVDEPTPHVDWSAGAVELLAEAQEWPDTGRPRRAGVSSFGISGTNAHVVLEQAPEVERAELVAAVVAGPVPWVLSARSPQALVGQAERLAAWASGRAELGLADVGFSLATSRAGLEYRAVVSGADRESLLAALGNLSAVTGPVAGPVAGEGRVGVLFTGQGAQRLGMGRELYETYPVFARAWDEVCAELDGLLPRPLSEVVWAAADDGQEGLLDQTQYAQSALFALEVSLFRLVESHGVTPDVLLGHSIGEVTAAYLAGVWSLADAAKLVAARGRLMQALPSGGVMVSVRASEDEVVPLLEGRERVGIAAVNGPESVVLSGAEAELETLTAALEAEGRKVKRLRVSHAFHSPLMEPMLADFRTVLEQLTYSEAQLPVVSNVTGRLAEPAELRDPEYWVRHVREAVRFHDGIQAAHADGVTTFLELGPDGVLSAMGQDTLPETATLQPSLRKNRSEPEAVLQALGAVYARGVVVDWATFFPGARRVALPTYAFQRQRYWLDRGGVVAGDMTSAGLGAADHPLLSAAVPLPGSDGFLFTGRLSLATHPWLADHAVMDTVLVPGTALVELAIRAGDQVGCDLLEELTLQAPMIIPSHGGIQIQITVGGPDAHGRRELAMFSRGEDSEEPWTQHALGTLTTAGAAPVPDLGEASWPPAGAETVSVDGFYAELVAAGFGYGPVFQGVRAAWRRGGEVFVEVALPEDAAEEAGEFGLHPALLDAVLQTFGLSEELGTDGPGLPFAWAGVRLHAVGAASLRARLTPTGDGGIRILAADDTGAPVATIDSLTTRPVPAAGQLVRAGGTHQDALFGVEWAQVALPAGDVDGSWAVADEDVVLAAGLGVGVLDPAAEVVPGHVAWSPEVETGASAGVPGSVRGATTGVLQRVQQWLADERSDGSTLVVVTRGAVSVAGEPVDVASAAVWGLVRSAQSENPGRFFLVDVDGAAGSLEAVRAGVASGEPQLAVRDGVVSVPRLARTVSSGADGAPVWDTEGTVLITGGTGNLGALFARHLVAEHGVRSLVLTSRRGLEADGARELQSELSELGARVEVVACDAADREALGEVLAGIPAEAPLTGVVHTAGVLDDGVIGSLTPERVHAVLRPKVDAAWNLHELTQDLDLSAFVLFSSAAAVLGSAGQGNYAAANSFLDALAQHRHAAGLTGVSLAWGPWADTSGMTGQVDDTHLRRMAADGFLPISAADGTALFDAAVGAGEAVVAPIRLDARALAASGAVPAILRGVVRAPVRRTAAEATSAGSLGDRLLGLPVEEREELLLDLVTTQVAAVLGYENSGAVRIDQVFKDLGFDSLTAVELRNRLNSATGLRLPATLVFDYPTPAALLDHLRDELVGDRDQQAVTSVATGTTVDEPIAIIGMACHLPGNVHSPEDLWRMLESGQDGISAFPGDRGWNLDALYHPDPDHQGTSYTREGGFLDGAADFDPTFFGISPNEALAMDPQQRLLLETSWEALESAGIDPTTLRGTPTGVYAGLMYHDYVHQLQSVGEGVEGFMGTGNSGSVTSGRLAYSFGFEGPAVTVDTACSSSLVALHFAVQALRSGECSLALAGGVTVMATPDTFIDFSRQRGLSADGRCKPFAAAADGTGWGEGVGMLLVERLSDARRNGHRVLAVVRGSAVNQDGASNGLTAPNGPSQQRVIRQALAGARLSPSEVDAVEAHGTGTRLGDPIEAQALLATYGQDRPEDRPLWLGSIKSNIGHTQAAAGAAGVMKMILAMQRGVLPKSLHVDEPSPHVDWASGAVELLAEAREWPDTGRPRRAGVSSFGISGTNAHVVLEQAPDETPAESVQGEPAGVVVPWVLSARSEEALAAQAGRLASFVEDRPELGLADVGFSLLSTRAELEHRAVVVGAEKDQLLSGLRGLAGGLEGPGVVRGSVAATAASGAVLVFPGQGSQWLGMADELLATSPVFAGRMAECGAALSEFVSWDLMAVLSDSDEDMLARVDVVQPVLWAVMVSLAAVWEDCGVVPAAVVGHSQGEIAAACVAGILSLRDGARVVALRSQAIGRVLAGRGGMVSVAGSREAVQDRIAKWGERLSVAAINGPSSTVVSGEPEALQELLAECAEQEVRARQIPVDYASHGAQVEELREELATVLAEVSPGEGRIPFYSAVNAALISDEELDAGYWFENLRNTVRFEEAIQALLADGHGVFVECSAHPVLTPGIEDTAQKGGSPVVVTGTLRREEGGWSRFAQSLGQLWAHGVPVDWSTLLPAGRRVDLPTYAFQHKRYWPATVVAAGDASGLGQADSQHPLLGAAVALPESDGYLFTGRLSLATHPWLADHSVLGAVVLPSSALVELAIRAGDQVGCDRLEELTVLVPPLLPEGGGIQLRVTVGESDAGGRRELAVFSRNEDAEADLPWTRHATGVLAAGAAPVAFDEAAWPPAGADTLTVDGLYDDLAAAGITHGPVFENVRAAWRRGTDLFAEVALTEENEGEAGRFGLHPALFDAALHPVTHQEAVDGTKLATQWTGVTLFAEGATSLRVKLSSVGDGYALVAADHEGEVVAAAESITWTAVSEEEVAVAGPGHRDSLFGVEWSVLPLGSGPVAGSWAVLGDDVALAAALGASTADVLSDLVEVPECVVLAVPGAEGSEGADGALEVPAAVRAVVGRVLETVQSWLADERCVRSKLIVATRGAVSVAGEPLDAVGAAVWGLLRSAQTENPDQFILLDLDERQTSVEAIAAAVASGEPQLAVRDGVVSVPRLARSASSDADSAPVWDPEGTVLITGGTGTLGALFARHLIAEHGVRSLVLTSRRGLEADGARELQSELTDLGARVEIAACDAADREALAALLAGIPADMPLTGMVHTAGVLDDGVIGSLTPERVDTVLRPKVDAAWNLHELTQDLDLTAFVLFSSAAGVLGSAGQGSYAAANTFLDALAQHRRLTGQPGTSLAWGLWADASGMTGQLSDTDLRRMARGGLIPLGQAEGTALFDAVMAMGQTVALSAHLDLNTIAATGEVPSLLRSLVRVRRRAVATGSATADTLAERLRPMTEAERERTLVDLVRRQASAVLGYDGGDAVGTTRAFKELGFDSLTAVELRNRLNAATGLTLPATLIFDYPNPESLARYVREELLGTVAAPVATVPVARPVDDDPIVIVGMACRYPGGVASPDDLWQLVTSGGDAISGFPVNRGWDLDNLFGSDSAETGKSITQQGGFLYDAGEFDAGFFGISPREALAADPQQRILLEAAWETFEHAGIDPLALSGSQTGVFTGINYHDYAPADGNVPEDIEGYLTTGGAGSVLSGRISYSLGLEGPAVTVDTACSSSLVALHLAIQALRSGECSMALAGGVCVMATPGNFVEFSRQRGLASDGRCKPFAAAADGTGWAEGAGMVLVERLSDARRNGHPILAVVRGSAVNQDGASNGLTAPNGPSQQRVIRKALANAGLEPSEVDAVEAHGTGTTLGDPIEAQALLATYGQNRPADQPLLLGAVKSNIGHTQAAAGAAGIIKMVFALQQGLLPKTLHVDEPTPHVDWSAGAVELLTETRKWPETGRPRRTGISAFGISGTNAHVILEQAPVDEPAKTQTAKTEPAPTALTETAPTETVEAETVEAESSETGTAGALSWVLSARTQDALYAQAERLVDFAADHPELAPADIGFSLATTRAALEHRAVITGADRDALLGAAGRLAAGERPTALAGDGRVGVLFTGQGAQRLGMGRELYETYPVFARAWDEVCAELDGLLPRPLGEVVWGEGDLLDQTQYAQAALFALEVSLFRLVESHGVTPAVLLGHSIGEVTAAHLAGVWSLADAAKLVAARGRLMQALPAGGVMVSVRASEDDVTPLLEGREQVGIAAVNGPESVVLSGAEAAVEEVITALEAEGRKVKRLRVSHAFHSPLMEPMLADFRTVLEQLTYSDAQLPVVSNVTGRLAEPVELRDPEYWVRHVREAVRFHDGIQAAYDDGVTTFLELGPDGVLSAMGQDTLPETVTLQPSLRKDRPEPGALIDALGGLWARGAAVDWVPLFPGARRVALPTYAFQRQNYWLQATTGSGNVSSIGLGAADHPLLGAAVTLPDAVVLTGRLSLTTHPWLADHAIMDTVLLPGTALVELAIQAGDQVGCDLLDELTLHAPLILPPHGGMQLRVTVGEESAEDGRRELAVLSRNENEPDQEWTRNASGTLTAATDTPVRFDETVWPPADAESIPVDGFYEELVTAGFAYGPAFQGLRAAWRRGDEVFAEVALPEDTAAEAAKFALHPALLDAALQTVGLLDDAASGLPFAWTGVRLHAVGATALRVRLSPAGDGGVRVLVADETGAPVATIDSLVTRPVPAEQLGTTTRRGSLYELGWNVVEEAAEPVSGSWTVVGPDAEKIAEPLRRAGVDVSTCPEPAKAAGQDPAPDVVVLPVSVPVSAADATPAAARAAVHRVLGAVQAWLAEERLEGARLVVLTRGAVSLDRAPADLATTPVWGLIRSAQSEHPDRIVLADLDDEDASLAKLPALIAAGEPQAAIRRGVLSVPRLSALEPAGQDGAPVWNTAGTVLITGGTGVLGAEVARHLVTAHGVRNLLLTSRSGPTAAGAGELRAQLTEAGARVEILACDAADRDALAGVLAGIPEEAPLTAVVHTAGVTDDGVITSLTPDRVDRVLSPKIDAAWNLHELTREHDLSAFVLFSSVAGILGAPGQGNYAAANTFLDALAAHRRAEGLPAVSLPWGLWAQSSGMTGKLGEADLRRIGSGGLVPLSSEAGVALLDAATVAGPAVVLPMDLDPRKLAASGDIPAVLRGVVRAPARRAAAAGPAVAEVSLGERLGSVPPAERSGMVLDLVRTHVAAVLGHAETAKMKAEQQFTELGFDSLTAVELRNRLHTATGLRLPATLIFDYPTSAALAGHILDEVVAHEPDPVATVLATIEKLEAGLSMLHTESGDRREITKRLERALSQYRDGDAAEYGDDTDSDIRDASTDELLDVFDREFGNS</sequence>
<feature type="domain" description="Ketosynthase family 3 (KS3)" evidence="12">
    <location>
        <begin position="1765"/>
        <end position="2191"/>
    </location>
</feature>
<dbReference type="PROSITE" id="PS50075">
    <property type="entry name" value="CARRIER"/>
    <property type="match status" value="4"/>
</dbReference>
<dbReference type="Pfam" id="PF00550">
    <property type="entry name" value="PP-binding"/>
    <property type="match status" value="4"/>
</dbReference>
<feature type="domain" description="Carrier" evidence="11">
    <location>
        <begin position="5149"/>
        <end position="5224"/>
    </location>
</feature>
<evidence type="ECO:0000256" key="10">
    <source>
        <dbReference type="SAM" id="MobiDB-lite"/>
    </source>
</evidence>
<dbReference type="Gene3D" id="1.10.1200.10">
    <property type="entry name" value="ACP-like"/>
    <property type="match status" value="4"/>
</dbReference>